<dbReference type="EMBL" id="KL142373">
    <property type="protein sequence ID" value="KDR79265.1"/>
    <property type="molecule type" value="Genomic_DNA"/>
</dbReference>
<feature type="region of interest" description="Disordered" evidence="1">
    <location>
        <begin position="470"/>
        <end position="494"/>
    </location>
</feature>
<feature type="compositionally biased region" description="Polar residues" evidence="1">
    <location>
        <begin position="267"/>
        <end position="280"/>
    </location>
</feature>
<feature type="compositionally biased region" description="Low complexity" evidence="1">
    <location>
        <begin position="208"/>
        <end position="219"/>
    </location>
</feature>
<proteinExistence type="predicted"/>
<dbReference type="HOGENOM" id="CLU_552121_0_0_1"/>
<accession>A0A067T7S9</accession>
<protein>
    <submittedName>
        <fullName evidence="2">Uncharacterized protein</fullName>
    </submittedName>
</protein>
<feature type="region of interest" description="Disordered" evidence="1">
    <location>
        <begin position="150"/>
        <end position="191"/>
    </location>
</feature>
<keyword evidence="3" id="KW-1185">Reference proteome</keyword>
<reference evidence="3" key="1">
    <citation type="journal article" date="2014" name="Proc. Natl. Acad. Sci. U.S.A.">
        <title>Extensive sampling of basidiomycete genomes demonstrates inadequacy of the white-rot/brown-rot paradigm for wood decay fungi.</title>
        <authorList>
            <person name="Riley R."/>
            <person name="Salamov A.A."/>
            <person name="Brown D.W."/>
            <person name="Nagy L.G."/>
            <person name="Floudas D."/>
            <person name="Held B.W."/>
            <person name="Levasseur A."/>
            <person name="Lombard V."/>
            <person name="Morin E."/>
            <person name="Otillar R."/>
            <person name="Lindquist E.A."/>
            <person name="Sun H."/>
            <person name="LaButti K.M."/>
            <person name="Schmutz J."/>
            <person name="Jabbour D."/>
            <person name="Luo H."/>
            <person name="Baker S.E."/>
            <person name="Pisabarro A.G."/>
            <person name="Walton J.D."/>
            <person name="Blanchette R.A."/>
            <person name="Henrissat B."/>
            <person name="Martin F."/>
            <person name="Cullen D."/>
            <person name="Hibbett D.S."/>
            <person name="Grigoriev I.V."/>
        </authorList>
    </citation>
    <scope>NUCLEOTIDE SEQUENCE [LARGE SCALE GENOMIC DNA]</scope>
    <source>
        <strain evidence="3">CBS 339.88</strain>
    </source>
</reference>
<feature type="region of interest" description="Disordered" evidence="1">
    <location>
        <begin position="205"/>
        <end position="319"/>
    </location>
</feature>
<feature type="compositionally biased region" description="Polar residues" evidence="1">
    <location>
        <begin position="474"/>
        <end position="494"/>
    </location>
</feature>
<feature type="compositionally biased region" description="Basic residues" evidence="1">
    <location>
        <begin position="283"/>
        <end position="296"/>
    </location>
</feature>
<name>A0A067T7S9_GALM3</name>
<feature type="compositionally biased region" description="Polar residues" evidence="1">
    <location>
        <begin position="243"/>
        <end position="256"/>
    </location>
</feature>
<dbReference type="Proteomes" id="UP000027222">
    <property type="component" value="Unassembled WGS sequence"/>
</dbReference>
<evidence type="ECO:0000313" key="3">
    <source>
        <dbReference type="Proteomes" id="UP000027222"/>
    </source>
</evidence>
<sequence>MEPNSETASSHCNHQGFTLRSGSLTNANGDKPKLLQGIPNEFLSNGFLNDGIVSSNCPPPAQAMSSLQRIPEPVAQDHYFLRELTCYDDGIDTAPVNSLSHSYFSLPANHRVPQYQAATPWSVPNSWTEPVATLQSTVYLPPNHPPPSYLSTRPCAVQSSSGTPSLVYPPDQPPASHLTARPCSSHGSVATQSMVCPPNHIQHHLVSRPRSSYSSRAASGMAYPADPPQLPDLSARRRPRHNLTATPTMESHNVSPPSDLVTEPRQRNNSVVRSPNSLNPPTHGHHPYRSALRPRRNNQSVATPAPQVDSSFSRPTPLNVSTMRPPIYNLVPTHPSSVNFLPPPNYRRPAPRLPIINLPDHSYNVGDHNPMLAHTQPHITVSTREYGRQSDVHYSGVNLGALGSNDFQGPSNTFTGSNFQGSYVEGSVIYSAPRNSEAQHCYSNAAASVIAPCPQNHFIRDDDRYRLDSEDTIYPSTSDTTTGPGIDSPSSYFR</sequence>
<feature type="compositionally biased region" description="Polar residues" evidence="1">
    <location>
        <begin position="297"/>
        <end position="319"/>
    </location>
</feature>
<evidence type="ECO:0000256" key="1">
    <source>
        <dbReference type="SAM" id="MobiDB-lite"/>
    </source>
</evidence>
<gene>
    <name evidence="2" type="ORF">GALMADRAFT_137133</name>
</gene>
<dbReference type="AlphaFoldDB" id="A0A067T7S9"/>
<organism evidence="2 3">
    <name type="scientific">Galerina marginata (strain CBS 339.88)</name>
    <dbReference type="NCBI Taxonomy" id="685588"/>
    <lineage>
        <taxon>Eukaryota</taxon>
        <taxon>Fungi</taxon>
        <taxon>Dikarya</taxon>
        <taxon>Basidiomycota</taxon>
        <taxon>Agaricomycotina</taxon>
        <taxon>Agaricomycetes</taxon>
        <taxon>Agaricomycetidae</taxon>
        <taxon>Agaricales</taxon>
        <taxon>Agaricineae</taxon>
        <taxon>Strophariaceae</taxon>
        <taxon>Galerina</taxon>
    </lineage>
</organism>
<evidence type="ECO:0000313" key="2">
    <source>
        <dbReference type="EMBL" id="KDR79265.1"/>
    </source>
</evidence>